<sequence length="264" mass="29934">MTLSCSILTSNLAGFSIIKECDVVKGGIVRIATKLQFPNGEYIDVFVKPHSDLGGDGFIVTDMGFTSDFLRNAWVSPFTNKKRMNYIEEVCALFDLKFEKGEIKTFARSEMELPLAIIDTAQSCLRVSDMVMNQRFKITSQFKAEFELFLLEDLKIAPGLIVNDYQITLPDRTVKIPFGVKSPSNFNLIHTLSCNNPTSAKQVSHEIFIDWYDLERDSGHGRFLTVYNSESSFLKEYDIKRLQDISNVVAFPADQEQIKELLLA</sequence>
<proteinExistence type="predicted"/>
<dbReference type="InterPro" id="IPR014960">
    <property type="entry name" value="DUF1828"/>
</dbReference>
<evidence type="ECO:0000313" key="3">
    <source>
        <dbReference type="Proteomes" id="UP001324634"/>
    </source>
</evidence>
<dbReference type="AlphaFoldDB" id="A0AAX4HSM2"/>
<dbReference type="RefSeq" id="WP_321398317.1">
    <property type="nucleotide sequence ID" value="NZ_CP139487.1"/>
</dbReference>
<organism evidence="2 3">
    <name type="scientific">Peredibacter starrii</name>
    <dbReference type="NCBI Taxonomy" id="28202"/>
    <lineage>
        <taxon>Bacteria</taxon>
        <taxon>Pseudomonadati</taxon>
        <taxon>Bdellovibrionota</taxon>
        <taxon>Bacteriovoracia</taxon>
        <taxon>Bacteriovoracales</taxon>
        <taxon>Bacteriovoracaceae</taxon>
        <taxon>Peredibacter</taxon>
    </lineage>
</organism>
<evidence type="ECO:0000259" key="1">
    <source>
        <dbReference type="Pfam" id="PF08861"/>
    </source>
</evidence>
<dbReference type="Proteomes" id="UP001324634">
    <property type="component" value="Chromosome"/>
</dbReference>
<dbReference type="KEGG" id="psti:SOO65_05885"/>
<keyword evidence="3" id="KW-1185">Reference proteome</keyword>
<feature type="domain" description="DUF1828" evidence="1">
    <location>
        <begin position="36"/>
        <end position="127"/>
    </location>
</feature>
<name>A0AAX4HSM2_9BACT</name>
<protein>
    <submittedName>
        <fullName evidence="2">DUF1828 domain-containing protein</fullName>
    </submittedName>
</protein>
<gene>
    <name evidence="2" type="ORF">SOO65_05885</name>
</gene>
<reference evidence="2 3" key="1">
    <citation type="submission" date="2023-11" db="EMBL/GenBank/DDBJ databases">
        <title>Peredibacter starrii A3.12.</title>
        <authorList>
            <person name="Mitchell R.J."/>
        </authorList>
    </citation>
    <scope>NUCLEOTIDE SEQUENCE [LARGE SCALE GENOMIC DNA]</scope>
    <source>
        <strain evidence="2 3">A3.12</strain>
    </source>
</reference>
<dbReference type="EMBL" id="CP139487">
    <property type="protein sequence ID" value="WPU66272.1"/>
    <property type="molecule type" value="Genomic_DNA"/>
</dbReference>
<dbReference type="Pfam" id="PF08861">
    <property type="entry name" value="DUF1828"/>
    <property type="match status" value="1"/>
</dbReference>
<accession>A0AAX4HSM2</accession>
<evidence type="ECO:0000313" key="2">
    <source>
        <dbReference type="EMBL" id="WPU66272.1"/>
    </source>
</evidence>